<evidence type="ECO:0000313" key="2">
    <source>
        <dbReference type="EMBL" id="KDP32040.1"/>
    </source>
</evidence>
<feature type="compositionally biased region" description="Basic residues" evidence="1">
    <location>
        <begin position="312"/>
        <end position="321"/>
    </location>
</feature>
<dbReference type="OrthoDB" id="778913at2759"/>
<feature type="region of interest" description="Disordered" evidence="1">
    <location>
        <begin position="276"/>
        <end position="336"/>
    </location>
</feature>
<dbReference type="Proteomes" id="UP000027138">
    <property type="component" value="Unassembled WGS sequence"/>
</dbReference>
<keyword evidence="3" id="KW-1185">Reference proteome</keyword>
<feature type="compositionally biased region" description="Polar residues" evidence="1">
    <location>
        <begin position="169"/>
        <end position="180"/>
    </location>
</feature>
<feature type="region of interest" description="Disordered" evidence="1">
    <location>
        <begin position="209"/>
        <end position="246"/>
    </location>
</feature>
<proteinExistence type="predicted"/>
<gene>
    <name evidence="2" type="ORF">JCGZ_12501</name>
</gene>
<dbReference type="PANTHER" id="PTHR33922:SF2">
    <property type="entry name" value="OS07G0589600 PROTEIN"/>
    <property type="match status" value="1"/>
</dbReference>
<dbReference type="EMBL" id="KK914593">
    <property type="protein sequence ID" value="KDP32040.1"/>
    <property type="molecule type" value="Genomic_DNA"/>
</dbReference>
<dbReference type="AlphaFoldDB" id="A0A067KIE0"/>
<dbReference type="KEGG" id="jcu:105639810"/>
<evidence type="ECO:0000256" key="1">
    <source>
        <dbReference type="SAM" id="MobiDB-lite"/>
    </source>
</evidence>
<organism evidence="2 3">
    <name type="scientific">Jatropha curcas</name>
    <name type="common">Barbados nut</name>
    <dbReference type="NCBI Taxonomy" id="180498"/>
    <lineage>
        <taxon>Eukaryota</taxon>
        <taxon>Viridiplantae</taxon>
        <taxon>Streptophyta</taxon>
        <taxon>Embryophyta</taxon>
        <taxon>Tracheophyta</taxon>
        <taxon>Spermatophyta</taxon>
        <taxon>Magnoliopsida</taxon>
        <taxon>eudicotyledons</taxon>
        <taxon>Gunneridae</taxon>
        <taxon>Pentapetalae</taxon>
        <taxon>rosids</taxon>
        <taxon>fabids</taxon>
        <taxon>Malpighiales</taxon>
        <taxon>Euphorbiaceae</taxon>
        <taxon>Crotonoideae</taxon>
        <taxon>Jatropheae</taxon>
        <taxon>Jatropha</taxon>
    </lineage>
</organism>
<reference evidence="2 3" key="1">
    <citation type="journal article" date="2014" name="PLoS ONE">
        <title>Global Analysis of Gene Expression Profiles in Physic Nut (Jatropha curcas L.) Seedlings Exposed to Salt Stress.</title>
        <authorList>
            <person name="Zhang L."/>
            <person name="Zhang C."/>
            <person name="Wu P."/>
            <person name="Chen Y."/>
            <person name="Li M."/>
            <person name="Jiang H."/>
            <person name="Wu G."/>
        </authorList>
    </citation>
    <scope>NUCLEOTIDE SEQUENCE [LARGE SCALE GENOMIC DNA]</scope>
    <source>
        <strain evidence="3">cv. GZQX0401</strain>
        <tissue evidence="2">Young leaves</tissue>
    </source>
</reference>
<protein>
    <submittedName>
        <fullName evidence="2">Uncharacterized protein</fullName>
    </submittedName>
</protein>
<accession>A0A067KIE0</accession>
<name>A0A067KIE0_JATCU</name>
<feature type="compositionally biased region" description="Low complexity" evidence="1">
    <location>
        <begin position="116"/>
        <end position="137"/>
    </location>
</feature>
<sequence length="362" mass="41017">MARNEEGKWENSEEEEEVEALSLCDLPINLIKEENHQLRREETEANQEDFDFSQFGRSVSTKSEMCAADDIFFQGQILPFRLSISSESGTYKSSQDSLKNPIKCFSRSESLDHGFTSFSSRSSSSRSQFSSTSTTSSVKKSPRISISKQPRSIIQNQFHTHPSPKPQIRLSTKGNTGNNRNSRKSTVWDIFRLGVVRTPEIELQDLKVRASVSRNSSSNSSNSNSSIKISSKGNQEKMEKQKKRCKQRFLDKKSGLLSGCSCTVSAVKPVPLNVLNIKSGNNSTGSINDSKNEKSKERGSTKAEQKLQEMKIKKKKKKKKMTEKQQQQGKQVMSRHRTFEWIKELSHDSFLDHEEEKEGLDS</sequence>
<feature type="compositionally biased region" description="Basic and acidic residues" evidence="1">
    <location>
        <begin position="290"/>
        <end position="311"/>
    </location>
</feature>
<dbReference type="STRING" id="180498.A0A067KIE0"/>
<feature type="compositionally biased region" description="Polar residues" evidence="1">
    <location>
        <begin position="276"/>
        <end position="289"/>
    </location>
</feature>
<dbReference type="PANTHER" id="PTHR33922">
    <property type="entry name" value="OS01G0888066 PROTEIN-RELATED"/>
    <property type="match status" value="1"/>
</dbReference>
<evidence type="ECO:0000313" key="3">
    <source>
        <dbReference type="Proteomes" id="UP000027138"/>
    </source>
</evidence>
<feature type="compositionally biased region" description="Polar residues" evidence="1">
    <location>
        <begin position="144"/>
        <end position="160"/>
    </location>
</feature>
<feature type="region of interest" description="Disordered" evidence="1">
    <location>
        <begin position="116"/>
        <end position="182"/>
    </location>
</feature>
<feature type="compositionally biased region" description="Low complexity" evidence="1">
    <location>
        <begin position="211"/>
        <end position="232"/>
    </location>
</feature>